<comment type="caution">
    <text evidence="1">The sequence shown here is derived from an EMBL/GenBank/DDBJ whole genome shotgun (WGS) entry which is preliminary data.</text>
</comment>
<protein>
    <submittedName>
        <fullName evidence="1">Uncharacterized protein</fullName>
    </submittedName>
</protein>
<dbReference type="EMBL" id="CM047747">
    <property type="protein sequence ID" value="KAJ0017951.1"/>
    <property type="molecule type" value="Genomic_DNA"/>
</dbReference>
<keyword evidence="2" id="KW-1185">Reference proteome</keyword>
<organism evidence="1 2">
    <name type="scientific">Pistacia integerrima</name>
    <dbReference type="NCBI Taxonomy" id="434235"/>
    <lineage>
        <taxon>Eukaryota</taxon>
        <taxon>Viridiplantae</taxon>
        <taxon>Streptophyta</taxon>
        <taxon>Embryophyta</taxon>
        <taxon>Tracheophyta</taxon>
        <taxon>Spermatophyta</taxon>
        <taxon>Magnoliopsida</taxon>
        <taxon>eudicotyledons</taxon>
        <taxon>Gunneridae</taxon>
        <taxon>Pentapetalae</taxon>
        <taxon>rosids</taxon>
        <taxon>malvids</taxon>
        <taxon>Sapindales</taxon>
        <taxon>Anacardiaceae</taxon>
        <taxon>Pistacia</taxon>
    </lineage>
</organism>
<proteinExistence type="predicted"/>
<evidence type="ECO:0000313" key="2">
    <source>
        <dbReference type="Proteomes" id="UP001163603"/>
    </source>
</evidence>
<dbReference type="Proteomes" id="UP001163603">
    <property type="component" value="Chromosome 12"/>
</dbReference>
<accession>A0ACC0XKJ2</accession>
<evidence type="ECO:0000313" key="1">
    <source>
        <dbReference type="EMBL" id="KAJ0017951.1"/>
    </source>
</evidence>
<reference evidence="2" key="1">
    <citation type="journal article" date="2023" name="G3 (Bethesda)">
        <title>Genome assembly and association tests identify interacting loci associated with vigor, precocity, and sex in interspecific pistachio rootstocks.</title>
        <authorList>
            <person name="Palmer W."/>
            <person name="Jacygrad E."/>
            <person name="Sagayaradj S."/>
            <person name="Cavanaugh K."/>
            <person name="Han R."/>
            <person name="Bertier L."/>
            <person name="Beede B."/>
            <person name="Kafkas S."/>
            <person name="Golino D."/>
            <person name="Preece J."/>
            <person name="Michelmore R."/>
        </authorList>
    </citation>
    <scope>NUCLEOTIDE SEQUENCE [LARGE SCALE GENOMIC DNA]</scope>
</reference>
<gene>
    <name evidence="1" type="ORF">Pint_12071</name>
</gene>
<sequence length="127" mass="14441">MFSSFVAIIMFLSIFTSRYAEEYSFQALPRKLLLCLALLLFSVTWTVVAFACLAYLVFFGKNSYGFILVFVSLCLAMFIFSSSQYPLLFYLHVSTYCLIISANKTNKLSTVTPHLRYVFVVSSSTLI</sequence>
<name>A0ACC0XKJ2_9ROSI</name>